<dbReference type="EMBL" id="JBHTAT010000001">
    <property type="protein sequence ID" value="MFC7255263.1"/>
    <property type="molecule type" value="Genomic_DNA"/>
</dbReference>
<keyword evidence="3" id="KW-1185">Reference proteome</keyword>
<name>A0ABD5ZX55_9EURY</name>
<gene>
    <name evidence="2" type="ORF">ACFQKE_08155</name>
</gene>
<organism evidence="2 3">
    <name type="scientific">Haloplanus litoreus</name>
    <dbReference type="NCBI Taxonomy" id="767515"/>
    <lineage>
        <taxon>Archaea</taxon>
        <taxon>Methanobacteriati</taxon>
        <taxon>Methanobacteriota</taxon>
        <taxon>Stenosarchaea group</taxon>
        <taxon>Halobacteria</taxon>
        <taxon>Halobacteriales</taxon>
        <taxon>Haloferacaceae</taxon>
        <taxon>Haloplanus</taxon>
    </lineage>
</organism>
<comment type="caution">
    <text evidence="2">The sequence shown here is derived from an EMBL/GenBank/DDBJ whole genome shotgun (WGS) entry which is preliminary data.</text>
</comment>
<evidence type="ECO:0000313" key="2">
    <source>
        <dbReference type="EMBL" id="MFC7255263.1"/>
    </source>
</evidence>
<dbReference type="Proteomes" id="UP001596434">
    <property type="component" value="Unassembled WGS sequence"/>
</dbReference>
<dbReference type="AlphaFoldDB" id="A0ABD5ZX55"/>
<protein>
    <submittedName>
        <fullName evidence="2">Uncharacterized protein</fullName>
    </submittedName>
</protein>
<evidence type="ECO:0000256" key="1">
    <source>
        <dbReference type="SAM" id="MobiDB-lite"/>
    </source>
</evidence>
<sequence>MEDDDGNFLVDPEPKDTLDVPTRNIDQTRQDVTAELSTEGAEPLSA</sequence>
<reference evidence="2 3" key="1">
    <citation type="journal article" date="2019" name="Int. J. Syst. Evol. Microbiol.">
        <title>The Global Catalogue of Microorganisms (GCM) 10K type strain sequencing project: providing services to taxonomists for standard genome sequencing and annotation.</title>
        <authorList>
            <consortium name="The Broad Institute Genomics Platform"/>
            <consortium name="The Broad Institute Genome Sequencing Center for Infectious Disease"/>
            <person name="Wu L."/>
            <person name="Ma J."/>
        </authorList>
    </citation>
    <scope>NUCLEOTIDE SEQUENCE [LARGE SCALE GENOMIC DNA]</scope>
    <source>
        <strain evidence="2 3">GX21</strain>
    </source>
</reference>
<feature type="region of interest" description="Disordered" evidence="1">
    <location>
        <begin position="1"/>
        <end position="46"/>
    </location>
</feature>
<accession>A0ABD5ZX55</accession>
<evidence type="ECO:0000313" key="3">
    <source>
        <dbReference type="Proteomes" id="UP001596434"/>
    </source>
</evidence>
<proteinExistence type="predicted"/>
<dbReference type="RefSeq" id="WP_379703481.1">
    <property type="nucleotide sequence ID" value="NZ_JBHTAT010000001.1"/>
</dbReference>
<dbReference type="GeneID" id="96953615"/>